<evidence type="ECO:0000256" key="1">
    <source>
        <dbReference type="ARBA" id="ARBA00023172"/>
    </source>
</evidence>
<dbReference type="Proteomes" id="UP000254424">
    <property type="component" value="Unassembled WGS sequence"/>
</dbReference>
<evidence type="ECO:0000313" key="2">
    <source>
        <dbReference type="EMBL" id="SUV29846.1"/>
    </source>
</evidence>
<proteinExistence type="predicted"/>
<keyword evidence="1" id="KW-0233">DNA recombination</keyword>
<protein>
    <submittedName>
        <fullName evidence="2">Integrase</fullName>
    </submittedName>
</protein>
<sequence length="606" mass="70160">MKQQIFPIELRGRFFLTNAKNKQPSPLAFMVRFKGKLYKFTTHTKVYPQQWNQSLQKAYISPILTNADNLNNSIVNQKIEEIKERFAKFKLYLCNIECNNVDLVQLLQNEFNDMAKKKTKGKEELSKFDDIVKVIHNAVYNDTTIAKGTSDNYIKKGLPALKFYLSYLEEEENTKVDNFKYFTTEFLTSFAYYVHDNYTYGEGQSYAIPTINSILKYAKSAIILCARANKYLAEAEINSLKIKLFNDKSSPNHIALRNDEVMLLYNYKPTCKRDEEVRDIFLLECTFGHRITDTLRLDERVEEIGGKYYITIAPKKTPNKKVEVGIIFKIAKEILIDKYHCKLPSITKDMINKNIKRIALEAGIKGEELQSFHYQGESEPREIKRSRHECIATHTGRRTFISLLVARGWNYEHISKFTGQTIKTIGGYDKATNKYIDIYKDSLANRPNEIVQLCDEESNIDQPQQVSPTQTTNMDMDELLQLIFRTKDLFSLKALHQNKVDILVLEKTAEINKYLEDINRVEQYKQQILKSFENTPEELKARLIEILHATVLLDPKLNALKIAITTLQKLGLNCQYSHNIYKYAGKSAKEAYILVTVTPNGNVIIK</sequence>
<name>A0A380YNZ3_9BACE</name>
<dbReference type="EMBL" id="UFSX01000001">
    <property type="protein sequence ID" value="SUV29846.1"/>
    <property type="molecule type" value="Genomic_DNA"/>
</dbReference>
<dbReference type="OrthoDB" id="892893at2"/>
<dbReference type="SUPFAM" id="SSF56349">
    <property type="entry name" value="DNA breaking-rejoining enzymes"/>
    <property type="match status" value="1"/>
</dbReference>
<dbReference type="InterPro" id="IPR011010">
    <property type="entry name" value="DNA_brk_join_enz"/>
</dbReference>
<dbReference type="GeneID" id="93071735"/>
<organism evidence="2 3">
    <name type="scientific">Bacteroides eggerthii</name>
    <dbReference type="NCBI Taxonomy" id="28111"/>
    <lineage>
        <taxon>Bacteria</taxon>
        <taxon>Pseudomonadati</taxon>
        <taxon>Bacteroidota</taxon>
        <taxon>Bacteroidia</taxon>
        <taxon>Bacteroidales</taxon>
        <taxon>Bacteroidaceae</taxon>
        <taxon>Bacteroides</taxon>
    </lineage>
</organism>
<evidence type="ECO:0000313" key="3">
    <source>
        <dbReference type="Proteomes" id="UP000254424"/>
    </source>
</evidence>
<gene>
    <name evidence="2" type="ORF">NCTC11155_01838</name>
</gene>
<dbReference type="GO" id="GO:0015074">
    <property type="term" value="P:DNA integration"/>
    <property type="evidence" value="ECO:0007669"/>
    <property type="project" value="InterPro"/>
</dbReference>
<dbReference type="AlphaFoldDB" id="A0A380YNZ3"/>
<accession>A0A380YNZ3</accession>
<dbReference type="GO" id="GO:0003677">
    <property type="term" value="F:DNA binding"/>
    <property type="evidence" value="ECO:0007669"/>
    <property type="project" value="InterPro"/>
</dbReference>
<dbReference type="InterPro" id="IPR013762">
    <property type="entry name" value="Integrase-like_cat_sf"/>
</dbReference>
<reference evidence="2 3" key="1">
    <citation type="submission" date="2018-06" db="EMBL/GenBank/DDBJ databases">
        <authorList>
            <consortium name="Pathogen Informatics"/>
            <person name="Doyle S."/>
        </authorList>
    </citation>
    <scope>NUCLEOTIDE SEQUENCE [LARGE SCALE GENOMIC DNA]</scope>
    <source>
        <strain evidence="2 3">NCTC11155</strain>
    </source>
</reference>
<dbReference type="STRING" id="483216.BACEGG_01970"/>
<dbReference type="Gene3D" id="1.10.443.10">
    <property type="entry name" value="Intergrase catalytic core"/>
    <property type="match status" value="1"/>
</dbReference>
<dbReference type="GO" id="GO:0006310">
    <property type="term" value="P:DNA recombination"/>
    <property type="evidence" value="ECO:0007669"/>
    <property type="project" value="UniProtKB-KW"/>
</dbReference>
<dbReference type="RefSeq" id="WP_004290278.1">
    <property type="nucleotide sequence ID" value="NZ_CABKNQ010000018.1"/>
</dbReference>